<dbReference type="GO" id="GO:0051301">
    <property type="term" value="P:cell division"/>
    <property type="evidence" value="ECO:0007669"/>
    <property type="project" value="UniProtKB-KW"/>
</dbReference>
<comment type="function">
    <text evidence="18">Guanine nucleotide-binding proteins (G proteins) are involved as modulators or transducers in various transmembrane signaling systems. The G(i) proteins are involved in hormonal regulation of adenylate cyclase: they inhibit the cyclase in response to beta-adrenergic stimuli. May play a role in cell division.</text>
</comment>
<feature type="binding site" evidence="21">
    <location>
        <position position="370"/>
    </location>
    <ligand>
        <name>GTP</name>
        <dbReference type="ChEBI" id="CHEBI:37565"/>
    </ligand>
</feature>
<dbReference type="GO" id="GO:0031683">
    <property type="term" value="F:G-protein beta/gamma-subunit complex binding"/>
    <property type="evidence" value="ECO:0007669"/>
    <property type="project" value="InterPro"/>
</dbReference>
<dbReference type="GO" id="GO:0003924">
    <property type="term" value="F:GTPase activity"/>
    <property type="evidence" value="ECO:0007669"/>
    <property type="project" value="InterPro"/>
</dbReference>
<dbReference type="InterPro" id="IPR001408">
    <property type="entry name" value="Gprotein_alpha_I"/>
</dbReference>
<evidence type="ECO:0000256" key="18">
    <source>
        <dbReference type="ARBA" id="ARBA00037181"/>
    </source>
</evidence>
<evidence type="ECO:0000313" key="24">
    <source>
        <dbReference type="Proteomes" id="UP000694569"/>
    </source>
</evidence>
<proteinExistence type="inferred from homology"/>
<dbReference type="GeneTree" id="ENSGT00940000155125"/>
<feature type="binding site" evidence="21">
    <location>
        <begin position="226"/>
        <end position="227"/>
    </location>
    <ligand>
        <name>GTP</name>
        <dbReference type="ChEBI" id="CHEBI:37565"/>
    </ligand>
</feature>
<dbReference type="FunFam" id="3.40.50.300:FF:003559">
    <property type="entry name" value="Guanine nucleotide-binding protein G(i) subunit alpha-1"/>
    <property type="match status" value="2"/>
</dbReference>
<accession>A0A8C5N212</accession>
<keyword evidence="8 22" id="KW-0479">Metal-binding</keyword>
<evidence type="ECO:0000256" key="3">
    <source>
        <dbReference type="ARBA" id="ARBA00006628"/>
    </source>
</evidence>
<dbReference type="GO" id="GO:0005813">
    <property type="term" value="C:centrosome"/>
    <property type="evidence" value="ECO:0007669"/>
    <property type="project" value="UniProtKB-SubCell"/>
</dbReference>
<dbReference type="Proteomes" id="UP000694569">
    <property type="component" value="Unplaced"/>
</dbReference>
<dbReference type="FunFam" id="1.10.400.10:FF:000001">
    <property type="entry name" value="Guanine nucleotide-binding protein G(I) subunit alpha"/>
    <property type="match status" value="1"/>
</dbReference>
<evidence type="ECO:0000256" key="10">
    <source>
        <dbReference type="ARBA" id="ARBA00022842"/>
    </source>
</evidence>
<evidence type="ECO:0000256" key="4">
    <source>
        <dbReference type="ARBA" id="ARBA00022475"/>
    </source>
</evidence>
<dbReference type="Pfam" id="PF00503">
    <property type="entry name" value="G-alpha"/>
    <property type="match status" value="1"/>
</dbReference>
<keyword evidence="5" id="KW-0963">Cytoplasm</keyword>
<dbReference type="GO" id="GO:0046872">
    <property type="term" value="F:metal ion binding"/>
    <property type="evidence" value="ECO:0007669"/>
    <property type="project" value="UniProtKB-KW"/>
</dbReference>
<dbReference type="GO" id="GO:0001973">
    <property type="term" value="P:G protein-coupled adenosine receptor signaling pathway"/>
    <property type="evidence" value="ECO:0007669"/>
    <property type="project" value="TreeGrafter"/>
</dbReference>
<keyword evidence="16" id="KW-0449">Lipoprotein</keyword>
<evidence type="ECO:0000256" key="15">
    <source>
        <dbReference type="ARBA" id="ARBA00023224"/>
    </source>
</evidence>
<evidence type="ECO:0000256" key="17">
    <source>
        <dbReference type="ARBA" id="ARBA00023306"/>
    </source>
</evidence>
<dbReference type="Gene3D" id="1.10.400.10">
    <property type="entry name" value="GI Alpha 1, domain 2-like"/>
    <property type="match status" value="1"/>
</dbReference>
<evidence type="ECO:0000256" key="21">
    <source>
        <dbReference type="PIRSR" id="PIRSR601019-1"/>
    </source>
</evidence>
<keyword evidence="17" id="KW-0131">Cell cycle</keyword>
<dbReference type="InterPro" id="IPR027417">
    <property type="entry name" value="P-loop_NTPase"/>
</dbReference>
<dbReference type="SMART" id="SM00275">
    <property type="entry name" value="G_alpha"/>
    <property type="match status" value="1"/>
</dbReference>
<protein>
    <recommendedName>
        <fullName evidence="19">Guanine nucleotide-binding protein G(i) subunit alpha-2</fullName>
    </recommendedName>
    <alternativeName>
        <fullName evidence="20">Adenylate cyclase-inhibiting G alpha protein</fullName>
    </alternativeName>
</protein>
<evidence type="ECO:0000256" key="8">
    <source>
        <dbReference type="ARBA" id="ARBA00022723"/>
    </source>
</evidence>
<gene>
    <name evidence="23" type="primary">GNAI2</name>
</gene>
<keyword evidence="14" id="KW-0206">Cytoskeleton</keyword>
<dbReference type="GO" id="GO:0007193">
    <property type="term" value="P:adenylate cyclase-inhibiting G protein-coupled receptor signaling pathway"/>
    <property type="evidence" value="ECO:0007669"/>
    <property type="project" value="TreeGrafter"/>
</dbReference>
<dbReference type="InterPro" id="IPR001019">
    <property type="entry name" value="Gprotein_alpha_su"/>
</dbReference>
<sequence length="398" mass="43696">MFPAHCLHAPGCFLALSVGGAGGGAGPVGGLGALCASQGVAVLCLLVRGVGAARGGARGSRSLSAHFAVSRHIAAMGCTASAEDKAAAERSKNIDKNLREDGEKAAREVKLLLLGAGESGKSTIVKQMKIIHEDGYSEEECRQYRAVVYSNTIQSIMAIIKAMGNLKIDFGETARADDARQLFALSCTAEEQGVLPDDLAGVIRRLWADQGVQACFNRSREYQLNDSAAYYLNDLERIGRSDYVPTQQDVLRTRVKTTGIVETHFTFKDLHFKMFDVGGQRSERKKWIHCFEGVTAIIFCVALSAYDLVLAEDEEMNRMHESMKLFDSICFPEYTGANSYDEAASYIQSKFEDLNKRRDTKEIYTHFTCATDTKNVQFVFDAVTDVIIKNNLKDCGLF</sequence>
<evidence type="ECO:0000256" key="19">
    <source>
        <dbReference type="ARBA" id="ARBA00039891"/>
    </source>
</evidence>
<feature type="binding site" evidence="22">
    <location>
        <position position="257"/>
    </location>
    <ligand>
        <name>Mg(2+)</name>
        <dbReference type="ChEBI" id="CHEBI:18420"/>
    </ligand>
</feature>
<keyword evidence="24" id="KW-1185">Reference proteome</keyword>
<evidence type="ECO:0000256" key="12">
    <source>
        <dbReference type="ARBA" id="ARBA00023136"/>
    </source>
</evidence>
<dbReference type="GO" id="GO:0005834">
    <property type="term" value="C:heterotrimeric G-protein complex"/>
    <property type="evidence" value="ECO:0007669"/>
    <property type="project" value="TreeGrafter"/>
</dbReference>
<feature type="binding site" evidence="21">
    <location>
        <begin position="118"/>
        <end position="123"/>
    </location>
    <ligand>
        <name>GTP</name>
        <dbReference type="ChEBI" id="CHEBI:37565"/>
    </ligand>
</feature>
<keyword evidence="6" id="KW-0132">Cell division</keyword>
<dbReference type="Gene3D" id="3.40.50.300">
    <property type="entry name" value="P-loop containing nucleotide triphosphate hydrolases"/>
    <property type="match status" value="2"/>
</dbReference>
<evidence type="ECO:0000256" key="5">
    <source>
        <dbReference type="ARBA" id="ARBA00022490"/>
    </source>
</evidence>
<dbReference type="PANTHER" id="PTHR10218">
    <property type="entry name" value="GTP-BINDING PROTEIN ALPHA SUBUNIT"/>
    <property type="match status" value="1"/>
</dbReference>
<evidence type="ECO:0000256" key="7">
    <source>
        <dbReference type="ARBA" id="ARBA00022707"/>
    </source>
</evidence>
<feature type="binding site" evidence="21">
    <location>
        <begin position="276"/>
        <end position="280"/>
    </location>
    <ligand>
        <name>GTP</name>
        <dbReference type="ChEBI" id="CHEBI:37565"/>
    </ligand>
</feature>
<evidence type="ECO:0000256" key="6">
    <source>
        <dbReference type="ARBA" id="ARBA00022618"/>
    </source>
</evidence>
<evidence type="ECO:0000256" key="1">
    <source>
        <dbReference type="ARBA" id="ARBA00004236"/>
    </source>
</evidence>
<keyword evidence="7" id="KW-0519">Myristate</keyword>
<keyword evidence="4" id="KW-1003">Cell membrane</keyword>
<evidence type="ECO:0000313" key="23">
    <source>
        <dbReference type="Ensembl" id="ENSLLEP00000021580.1"/>
    </source>
</evidence>
<dbReference type="OrthoDB" id="5817230at2759"/>
<comment type="similarity">
    <text evidence="3">Belongs to the G-alpha family. G(i/o/t/z) subfamily.</text>
</comment>
<evidence type="ECO:0000256" key="11">
    <source>
        <dbReference type="ARBA" id="ARBA00023134"/>
    </source>
</evidence>
<dbReference type="CDD" id="cd00066">
    <property type="entry name" value="G-alpha"/>
    <property type="match status" value="1"/>
</dbReference>
<dbReference type="GO" id="GO:0005737">
    <property type="term" value="C:cytoplasm"/>
    <property type="evidence" value="ECO:0007669"/>
    <property type="project" value="TreeGrafter"/>
</dbReference>
<evidence type="ECO:0000256" key="2">
    <source>
        <dbReference type="ARBA" id="ARBA00004300"/>
    </source>
</evidence>
<dbReference type="SUPFAM" id="SSF52540">
    <property type="entry name" value="P-loop containing nucleoside triphosphate hydrolases"/>
    <property type="match status" value="1"/>
</dbReference>
<keyword evidence="15" id="KW-0807">Transducer</keyword>
<reference evidence="23" key="1">
    <citation type="submission" date="2025-08" db="UniProtKB">
        <authorList>
            <consortium name="Ensembl"/>
        </authorList>
    </citation>
    <scope>IDENTIFICATION</scope>
</reference>
<dbReference type="PRINTS" id="PR00441">
    <property type="entry name" value="GPROTEINAI"/>
</dbReference>
<organism evidence="23 24">
    <name type="scientific">Leptobrachium leishanense</name>
    <name type="common">Leishan spiny toad</name>
    <dbReference type="NCBI Taxonomy" id="445787"/>
    <lineage>
        <taxon>Eukaryota</taxon>
        <taxon>Metazoa</taxon>
        <taxon>Chordata</taxon>
        <taxon>Craniata</taxon>
        <taxon>Vertebrata</taxon>
        <taxon>Euteleostomi</taxon>
        <taxon>Amphibia</taxon>
        <taxon>Batrachia</taxon>
        <taxon>Anura</taxon>
        <taxon>Pelobatoidea</taxon>
        <taxon>Megophryidae</taxon>
        <taxon>Leptobrachium</taxon>
    </lineage>
</organism>
<dbReference type="AlphaFoldDB" id="A0A8C5N212"/>
<keyword evidence="12" id="KW-0472">Membrane</keyword>
<dbReference type="GO" id="GO:0007214">
    <property type="term" value="P:gamma-aminobutyric acid signaling pathway"/>
    <property type="evidence" value="ECO:0007669"/>
    <property type="project" value="TreeGrafter"/>
</dbReference>
<evidence type="ECO:0000256" key="22">
    <source>
        <dbReference type="PIRSR" id="PIRSR601019-2"/>
    </source>
</evidence>
<dbReference type="InterPro" id="IPR011025">
    <property type="entry name" value="GproteinA_insert"/>
</dbReference>
<dbReference type="GO" id="GO:0001664">
    <property type="term" value="F:G protein-coupled receptor binding"/>
    <property type="evidence" value="ECO:0007669"/>
    <property type="project" value="TreeGrafter"/>
</dbReference>
<name>A0A8C5N212_9ANUR</name>
<reference evidence="23" key="2">
    <citation type="submission" date="2025-09" db="UniProtKB">
        <authorList>
            <consortium name="Ensembl"/>
        </authorList>
    </citation>
    <scope>IDENTIFICATION</scope>
</reference>
<dbReference type="SUPFAM" id="SSF47895">
    <property type="entry name" value="Transducin (alpha subunit), insertion domain"/>
    <property type="match status" value="1"/>
</dbReference>
<evidence type="ECO:0000256" key="20">
    <source>
        <dbReference type="ARBA" id="ARBA00042569"/>
    </source>
</evidence>
<evidence type="ECO:0000256" key="14">
    <source>
        <dbReference type="ARBA" id="ARBA00023212"/>
    </source>
</evidence>
<dbReference type="FunFam" id="3.40.50.300:FF:004760">
    <property type="entry name" value="Guanine nucleotide-binding protein G(k) subunit alpha"/>
    <property type="match status" value="1"/>
</dbReference>
<keyword evidence="11 21" id="KW-0342">GTP-binding</keyword>
<dbReference type="PRINTS" id="PR00318">
    <property type="entry name" value="GPROTEINA"/>
</dbReference>
<dbReference type="PANTHER" id="PTHR10218:SF73">
    <property type="entry name" value="GUANINE NUCLEOTIDE-BINDING PROTEIN G(I) SUBUNIT ALPHA-2"/>
    <property type="match status" value="1"/>
</dbReference>
<dbReference type="Ensembl" id="ENSLLET00000022413.1">
    <property type="protein sequence ID" value="ENSLLEP00000021580.1"/>
    <property type="gene ID" value="ENSLLEG00000013614.1"/>
</dbReference>
<keyword evidence="10 22" id="KW-0460">Magnesium</keyword>
<keyword evidence="9 21" id="KW-0547">Nucleotide-binding</keyword>
<evidence type="ECO:0000256" key="9">
    <source>
        <dbReference type="ARBA" id="ARBA00022741"/>
    </source>
</evidence>
<keyword evidence="13" id="KW-0564">Palmitate</keyword>
<comment type="subcellular location">
    <subcellularLocation>
        <location evidence="1">Cell membrane</location>
    </subcellularLocation>
    <subcellularLocation>
        <location evidence="2">Cytoplasm</location>
        <location evidence="2">Cytoskeleton</location>
        <location evidence="2">Microtubule organizing center</location>
        <location evidence="2">Centrosome</location>
    </subcellularLocation>
</comment>
<feature type="binding site" evidence="21">
    <location>
        <begin position="251"/>
        <end position="257"/>
    </location>
    <ligand>
        <name>GTP</name>
        <dbReference type="ChEBI" id="CHEBI:37565"/>
    </ligand>
</feature>
<feature type="binding site" evidence="22">
    <location>
        <position position="122"/>
    </location>
    <ligand>
        <name>Mg(2+)</name>
        <dbReference type="ChEBI" id="CHEBI:18420"/>
    </ligand>
</feature>
<dbReference type="PROSITE" id="PS51882">
    <property type="entry name" value="G_ALPHA"/>
    <property type="match status" value="1"/>
</dbReference>
<evidence type="ECO:0000256" key="13">
    <source>
        <dbReference type="ARBA" id="ARBA00023139"/>
    </source>
</evidence>
<dbReference type="GO" id="GO:0005525">
    <property type="term" value="F:GTP binding"/>
    <property type="evidence" value="ECO:0007669"/>
    <property type="project" value="UniProtKB-KW"/>
</dbReference>
<evidence type="ECO:0000256" key="16">
    <source>
        <dbReference type="ARBA" id="ARBA00023288"/>
    </source>
</evidence>